<dbReference type="InterPro" id="IPR026954">
    <property type="entry name" value="PknH-like_Extracell"/>
</dbReference>
<reference evidence="3" key="1">
    <citation type="submission" date="2023-07" db="EMBL/GenBank/DDBJ databases">
        <authorList>
            <person name="Deng Y."/>
            <person name="Zhang Y.-Q."/>
        </authorList>
    </citation>
    <scope>NUCLEOTIDE SEQUENCE [LARGE SCALE GENOMIC DNA]</scope>
    <source>
        <strain evidence="3">CPCC 205710</strain>
    </source>
</reference>
<evidence type="ECO:0000313" key="3">
    <source>
        <dbReference type="Proteomes" id="UP001206639"/>
    </source>
</evidence>
<evidence type="ECO:0000313" key="2">
    <source>
        <dbReference type="EMBL" id="MCT7657806.1"/>
    </source>
</evidence>
<comment type="caution">
    <text evidence="2">The sequence shown here is derived from an EMBL/GenBank/DDBJ whole genome shotgun (WGS) entry which is preliminary data.</text>
</comment>
<dbReference type="Pfam" id="PF14032">
    <property type="entry name" value="PknH_C"/>
    <property type="match status" value="1"/>
</dbReference>
<dbReference type="EMBL" id="JAODWD010000001">
    <property type="protein sequence ID" value="MCT7657806.1"/>
    <property type="molecule type" value="Genomic_DNA"/>
</dbReference>
<keyword evidence="3" id="KW-1185">Reference proteome</keyword>
<organism evidence="2 3">
    <name type="scientific">Mycobacterium deserti</name>
    <dbReference type="NCBI Taxonomy" id="2978347"/>
    <lineage>
        <taxon>Bacteria</taxon>
        <taxon>Bacillati</taxon>
        <taxon>Actinomycetota</taxon>
        <taxon>Actinomycetes</taxon>
        <taxon>Mycobacteriales</taxon>
        <taxon>Mycobacteriaceae</taxon>
        <taxon>Mycobacterium</taxon>
    </lineage>
</organism>
<feature type="domain" description="PknH-like extracellular" evidence="1">
    <location>
        <begin position="57"/>
        <end position="199"/>
    </location>
</feature>
<gene>
    <name evidence="2" type="ORF">N4S67_05175</name>
</gene>
<proteinExistence type="predicted"/>
<evidence type="ECO:0000259" key="1">
    <source>
        <dbReference type="Pfam" id="PF14032"/>
    </source>
</evidence>
<protein>
    <submittedName>
        <fullName evidence="2">Sensor domain-containing protein</fullName>
    </submittedName>
</protein>
<dbReference type="RefSeq" id="WP_260991822.1">
    <property type="nucleotide sequence ID" value="NZ_JAODWD010000001.1"/>
</dbReference>
<dbReference type="Gene3D" id="3.40.1000.70">
    <property type="entry name" value="PknH-like extracellular domain"/>
    <property type="match status" value="1"/>
</dbReference>
<dbReference type="InterPro" id="IPR038232">
    <property type="entry name" value="PknH-like_Extracell_sf"/>
</dbReference>
<dbReference type="Proteomes" id="UP001206639">
    <property type="component" value="Unassembled WGS sequence"/>
</dbReference>
<accession>A0ABT2M794</accession>
<dbReference type="PROSITE" id="PS51257">
    <property type="entry name" value="PROKAR_LIPOPROTEIN"/>
    <property type="match status" value="1"/>
</dbReference>
<name>A0ABT2M794_9MYCO</name>
<sequence length="211" mass="22639">MKSRAWALLLVVILAGCTRVIDTPRPKAEAPVAPITAGQVGELLSPEAIGGEGNLFSTVEPLECAGVAREVDPPFIDDHRPAATDGGHWTVEQPETYIEEMVGVFRADFDPRKALAHTRTGIESCRGKPFTVTTMRGREYEFQLQPPMESGSPDIVLWSFRAVDWACDSAFVAAHNAAVEISTCGPTGGYDVLSLARDASKRIAALANTTA</sequence>